<dbReference type="GO" id="GO:0005524">
    <property type="term" value="F:ATP binding"/>
    <property type="evidence" value="ECO:0007669"/>
    <property type="project" value="UniProtKB-KW"/>
</dbReference>
<dbReference type="PANTHER" id="PTHR45339">
    <property type="entry name" value="HYBRID SIGNAL TRANSDUCTION HISTIDINE KINASE J"/>
    <property type="match status" value="1"/>
</dbReference>
<evidence type="ECO:0000259" key="17">
    <source>
        <dbReference type="PROSITE" id="PS50109"/>
    </source>
</evidence>
<dbReference type="RefSeq" id="WP_183969085.1">
    <property type="nucleotide sequence ID" value="NZ_BAABBZ010000056.1"/>
</dbReference>
<dbReference type="InterPro" id="IPR036890">
    <property type="entry name" value="HATPase_C_sf"/>
</dbReference>
<dbReference type="CDD" id="cd00082">
    <property type="entry name" value="HisKA"/>
    <property type="match status" value="1"/>
</dbReference>
<evidence type="ECO:0000256" key="12">
    <source>
        <dbReference type="ARBA" id="ARBA00023136"/>
    </source>
</evidence>
<keyword evidence="6 16" id="KW-0812">Transmembrane</keyword>
<evidence type="ECO:0000259" key="18">
    <source>
        <dbReference type="PROSITE" id="PS50110"/>
    </source>
</evidence>
<evidence type="ECO:0000256" key="8">
    <source>
        <dbReference type="ARBA" id="ARBA00022777"/>
    </source>
</evidence>
<keyword evidence="4 13" id="KW-0597">Phosphoprotein</keyword>
<feature type="transmembrane region" description="Helical" evidence="16">
    <location>
        <begin position="183"/>
        <end position="201"/>
    </location>
</feature>
<dbReference type="PROSITE" id="PS50110">
    <property type="entry name" value="RESPONSE_REGULATORY"/>
    <property type="match status" value="1"/>
</dbReference>
<feature type="domain" description="Response regulatory" evidence="18">
    <location>
        <begin position="494"/>
        <end position="609"/>
    </location>
</feature>
<comment type="subcellular location">
    <subcellularLocation>
        <location evidence="2">Membrane</location>
    </subcellularLocation>
</comment>
<dbReference type="Pfam" id="PF00512">
    <property type="entry name" value="HisKA"/>
    <property type="match status" value="1"/>
</dbReference>
<dbReference type="FunFam" id="1.10.287.130:FF:000004">
    <property type="entry name" value="Ethylene receptor 1"/>
    <property type="match status" value="1"/>
</dbReference>
<reference evidence="19 20" key="1">
    <citation type="submission" date="2020-08" db="EMBL/GenBank/DDBJ databases">
        <title>Genomic Encyclopedia of Type Strains, Phase IV (KMG-IV): sequencing the most valuable type-strain genomes for metagenomic binning, comparative biology and taxonomic classification.</title>
        <authorList>
            <person name="Goeker M."/>
        </authorList>
    </citation>
    <scope>NUCLEOTIDE SEQUENCE [LARGE SCALE GENOMIC DNA]</scope>
    <source>
        <strain evidence="19 20">DSM 102235</strain>
    </source>
</reference>
<keyword evidence="5" id="KW-0808">Transferase</keyword>
<evidence type="ECO:0000256" key="4">
    <source>
        <dbReference type="ARBA" id="ARBA00022553"/>
    </source>
</evidence>
<dbReference type="PANTHER" id="PTHR45339:SF1">
    <property type="entry name" value="HYBRID SIGNAL TRANSDUCTION HISTIDINE KINASE J"/>
    <property type="match status" value="1"/>
</dbReference>
<dbReference type="SMART" id="SM00448">
    <property type="entry name" value="REC"/>
    <property type="match status" value="1"/>
</dbReference>
<feature type="transmembrane region" description="Helical" evidence="16">
    <location>
        <begin position="36"/>
        <end position="52"/>
    </location>
</feature>
<dbReference type="Gene3D" id="3.40.50.2300">
    <property type="match status" value="1"/>
</dbReference>
<keyword evidence="11" id="KW-0902">Two-component regulatory system</keyword>
<keyword evidence="20" id="KW-1185">Reference proteome</keyword>
<dbReference type="InterPro" id="IPR011006">
    <property type="entry name" value="CheY-like_superfamily"/>
</dbReference>
<evidence type="ECO:0000256" key="14">
    <source>
        <dbReference type="SAM" id="Coils"/>
    </source>
</evidence>
<feature type="transmembrane region" description="Helical" evidence="16">
    <location>
        <begin position="124"/>
        <end position="142"/>
    </location>
</feature>
<dbReference type="SUPFAM" id="SSF55874">
    <property type="entry name" value="ATPase domain of HSP90 chaperone/DNA topoisomerase II/histidine kinase"/>
    <property type="match status" value="1"/>
</dbReference>
<sequence>MSQPDAVQATADAKFESRYGQAALLDRYARARIRDFLVRQVATLIGTVVVWYVVNPAAAMVCLFLALAGEGIDLLSLQYARKRLRLGASLTPLLRITAFTAGVQSLTIAVCVLLLLAFATTGEASLIALCFLMAGAVNAGFVMTHHRLASCVKLGVLSSCVPIYLVADVVTAGGFGIPQLIHLLQVAMLSYFTFSFVAFAVRSWKRRLANERDLMQSAARQELTNRELLAAKKEAEQAAQAKSAFLATMSHEIRTPLNAVIGMSDLLAQAELGHEGRGYVDTIRTASTSLLGIINDVLDFSRLDAGQMAFESLPFAPSESISAAARLLMPLAQAKGLTVVIADDGSLPARASADEGRLRQILLNLMGNAIKFTEQGEVKVISRAEQTPDGWRMVIRVMDTGVGVRPDRSDAIFEVFQQADAATTRRFGGTGLGLPISRALARRMDGDIQLLPPDPDRPGATFELTVALKRAPAEASARGPGLVPVDKGIARPLRVILADDNETNRLLVQQLLKAEQVTLYQVVNGREALDLTARIKPDVVLMDMAMPELDGLEASRRIRTLDIPQPHIIALTANAFASDQAACQAAGMDDFLTKPIRKSVLIAALARASRLHKGVSQPGTDAVTGLDRSEGSTPWTSRQESGTTSGKSIRSSGP</sequence>
<feature type="transmembrane region" description="Helical" evidence="16">
    <location>
        <begin position="154"/>
        <end position="177"/>
    </location>
</feature>
<evidence type="ECO:0000256" key="11">
    <source>
        <dbReference type="ARBA" id="ARBA00023012"/>
    </source>
</evidence>
<evidence type="ECO:0000256" key="3">
    <source>
        <dbReference type="ARBA" id="ARBA00012438"/>
    </source>
</evidence>
<dbReference type="GO" id="GO:0003677">
    <property type="term" value="F:DNA binding"/>
    <property type="evidence" value="ECO:0007669"/>
    <property type="project" value="UniProtKB-KW"/>
</dbReference>
<keyword evidence="10 16" id="KW-1133">Transmembrane helix</keyword>
<dbReference type="PROSITE" id="PS50109">
    <property type="entry name" value="HIS_KIN"/>
    <property type="match status" value="1"/>
</dbReference>
<dbReference type="InterPro" id="IPR001789">
    <property type="entry name" value="Sig_transdc_resp-reg_receiver"/>
</dbReference>
<feature type="coiled-coil region" evidence="14">
    <location>
        <begin position="201"/>
        <end position="238"/>
    </location>
</feature>
<evidence type="ECO:0000313" key="19">
    <source>
        <dbReference type="EMBL" id="MBB3987727.1"/>
    </source>
</evidence>
<evidence type="ECO:0000256" key="6">
    <source>
        <dbReference type="ARBA" id="ARBA00022692"/>
    </source>
</evidence>
<keyword evidence="7" id="KW-0547">Nucleotide-binding</keyword>
<dbReference type="AlphaFoldDB" id="A0A7W6DRN9"/>
<dbReference type="SUPFAM" id="SSF52172">
    <property type="entry name" value="CheY-like"/>
    <property type="match status" value="1"/>
</dbReference>
<gene>
    <name evidence="19" type="ORF">GGQ68_004080</name>
</gene>
<dbReference type="CDD" id="cd16922">
    <property type="entry name" value="HATPase_EvgS-ArcB-TorS-like"/>
    <property type="match status" value="1"/>
</dbReference>
<feature type="compositionally biased region" description="Polar residues" evidence="15">
    <location>
        <begin position="631"/>
        <end position="654"/>
    </location>
</feature>
<feature type="modified residue" description="4-aspartylphosphate" evidence="13">
    <location>
        <position position="543"/>
    </location>
</feature>
<dbReference type="SMART" id="SM00387">
    <property type="entry name" value="HATPase_c"/>
    <property type="match status" value="1"/>
</dbReference>
<dbReference type="GO" id="GO:0000155">
    <property type="term" value="F:phosphorelay sensor kinase activity"/>
    <property type="evidence" value="ECO:0007669"/>
    <property type="project" value="InterPro"/>
</dbReference>
<accession>A0A7W6DRN9</accession>
<organism evidence="19 20">
    <name type="scientific">Sagittula marina</name>
    <dbReference type="NCBI Taxonomy" id="943940"/>
    <lineage>
        <taxon>Bacteria</taxon>
        <taxon>Pseudomonadati</taxon>
        <taxon>Pseudomonadota</taxon>
        <taxon>Alphaproteobacteria</taxon>
        <taxon>Rhodobacterales</taxon>
        <taxon>Roseobacteraceae</taxon>
        <taxon>Sagittula</taxon>
    </lineage>
</organism>
<dbReference type="Gene3D" id="1.10.287.130">
    <property type="match status" value="1"/>
</dbReference>
<dbReference type="EC" id="2.7.13.3" evidence="3"/>
<dbReference type="InterPro" id="IPR003594">
    <property type="entry name" value="HATPase_dom"/>
</dbReference>
<evidence type="ECO:0000256" key="1">
    <source>
        <dbReference type="ARBA" id="ARBA00000085"/>
    </source>
</evidence>
<evidence type="ECO:0000256" key="7">
    <source>
        <dbReference type="ARBA" id="ARBA00022741"/>
    </source>
</evidence>
<evidence type="ECO:0000256" key="10">
    <source>
        <dbReference type="ARBA" id="ARBA00022989"/>
    </source>
</evidence>
<dbReference type="Pfam" id="PF00072">
    <property type="entry name" value="Response_reg"/>
    <property type="match status" value="1"/>
</dbReference>
<evidence type="ECO:0000256" key="16">
    <source>
        <dbReference type="SAM" id="Phobius"/>
    </source>
</evidence>
<dbReference type="InterPro" id="IPR036097">
    <property type="entry name" value="HisK_dim/P_sf"/>
</dbReference>
<dbReference type="InterPro" id="IPR004358">
    <property type="entry name" value="Sig_transdc_His_kin-like_C"/>
</dbReference>
<keyword evidence="12 16" id="KW-0472">Membrane</keyword>
<proteinExistence type="predicted"/>
<evidence type="ECO:0000313" key="20">
    <source>
        <dbReference type="Proteomes" id="UP000541426"/>
    </source>
</evidence>
<feature type="transmembrane region" description="Helical" evidence="16">
    <location>
        <begin position="92"/>
        <end position="118"/>
    </location>
</feature>
<feature type="domain" description="Histidine kinase" evidence="17">
    <location>
        <begin position="248"/>
        <end position="470"/>
    </location>
</feature>
<keyword evidence="19" id="KW-0238">DNA-binding</keyword>
<evidence type="ECO:0000256" key="5">
    <source>
        <dbReference type="ARBA" id="ARBA00022679"/>
    </source>
</evidence>
<feature type="region of interest" description="Disordered" evidence="15">
    <location>
        <begin position="613"/>
        <end position="654"/>
    </location>
</feature>
<dbReference type="CDD" id="cd17546">
    <property type="entry name" value="REC_hyHK_CKI1_RcsC-like"/>
    <property type="match status" value="1"/>
</dbReference>
<dbReference type="Pfam" id="PF02518">
    <property type="entry name" value="HATPase_c"/>
    <property type="match status" value="1"/>
</dbReference>
<comment type="caution">
    <text evidence="19">The sequence shown here is derived from an EMBL/GenBank/DDBJ whole genome shotgun (WGS) entry which is preliminary data.</text>
</comment>
<keyword evidence="9" id="KW-0067">ATP-binding</keyword>
<evidence type="ECO:0000256" key="15">
    <source>
        <dbReference type="SAM" id="MobiDB-lite"/>
    </source>
</evidence>
<dbReference type="InterPro" id="IPR003661">
    <property type="entry name" value="HisK_dim/P_dom"/>
</dbReference>
<dbReference type="GO" id="GO:0016020">
    <property type="term" value="C:membrane"/>
    <property type="evidence" value="ECO:0007669"/>
    <property type="project" value="UniProtKB-SubCell"/>
</dbReference>
<keyword evidence="8 19" id="KW-0418">Kinase</keyword>
<dbReference type="InterPro" id="IPR005467">
    <property type="entry name" value="His_kinase_dom"/>
</dbReference>
<dbReference type="PRINTS" id="PR00344">
    <property type="entry name" value="BCTRLSENSOR"/>
</dbReference>
<dbReference type="EMBL" id="JACIEJ010000012">
    <property type="protein sequence ID" value="MBB3987727.1"/>
    <property type="molecule type" value="Genomic_DNA"/>
</dbReference>
<evidence type="ECO:0000256" key="13">
    <source>
        <dbReference type="PROSITE-ProRule" id="PRU00169"/>
    </source>
</evidence>
<comment type="catalytic activity">
    <reaction evidence="1">
        <text>ATP + protein L-histidine = ADP + protein N-phospho-L-histidine.</text>
        <dbReference type="EC" id="2.7.13.3"/>
    </reaction>
</comment>
<dbReference type="SUPFAM" id="SSF47384">
    <property type="entry name" value="Homodimeric domain of signal transducing histidine kinase"/>
    <property type="match status" value="1"/>
</dbReference>
<evidence type="ECO:0000256" key="9">
    <source>
        <dbReference type="ARBA" id="ARBA00022840"/>
    </source>
</evidence>
<keyword evidence="14" id="KW-0175">Coiled coil</keyword>
<dbReference type="Proteomes" id="UP000541426">
    <property type="component" value="Unassembled WGS sequence"/>
</dbReference>
<dbReference type="Gene3D" id="3.30.565.10">
    <property type="entry name" value="Histidine kinase-like ATPase, C-terminal domain"/>
    <property type="match status" value="1"/>
</dbReference>
<evidence type="ECO:0000256" key="2">
    <source>
        <dbReference type="ARBA" id="ARBA00004370"/>
    </source>
</evidence>
<name>A0A7W6DRN9_9RHOB</name>
<protein>
    <recommendedName>
        <fullName evidence="3">histidine kinase</fullName>
        <ecNumber evidence="3">2.7.13.3</ecNumber>
    </recommendedName>
</protein>
<dbReference type="SMART" id="SM00388">
    <property type="entry name" value="HisKA"/>
    <property type="match status" value="1"/>
</dbReference>
<feature type="transmembrane region" description="Helical" evidence="16">
    <location>
        <begin position="58"/>
        <end position="80"/>
    </location>
</feature>